<comment type="caution">
    <text evidence="2">The sequence shown here is derived from an EMBL/GenBank/DDBJ whole genome shotgun (WGS) entry which is preliminary data.</text>
</comment>
<evidence type="ECO:0000313" key="3">
    <source>
        <dbReference type="Proteomes" id="UP000886748"/>
    </source>
</evidence>
<reference evidence="2" key="2">
    <citation type="journal article" date="2021" name="PeerJ">
        <title>Extensive microbial diversity within the chicken gut microbiome revealed by metagenomics and culture.</title>
        <authorList>
            <person name="Gilroy R."/>
            <person name="Ravi A."/>
            <person name="Getino M."/>
            <person name="Pursley I."/>
            <person name="Horton D.L."/>
            <person name="Alikhan N.F."/>
            <person name="Baker D."/>
            <person name="Gharbi K."/>
            <person name="Hall N."/>
            <person name="Watson M."/>
            <person name="Adriaenssens E.M."/>
            <person name="Foster-Nyarko E."/>
            <person name="Jarju S."/>
            <person name="Secka A."/>
            <person name="Antonio M."/>
            <person name="Oren A."/>
            <person name="Chaudhuri R.R."/>
            <person name="La Ragione R."/>
            <person name="Hildebrand F."/>
            <person name="Pallen M.J."/>
        </authorList>
    </citation>
    <scope>NUCLEOTIDE SEQUENCE</scope>
    <source>
        <strain evidence="2">CHK154-7741</strain>
    </source>
</reference>
<dbReference type="EMBL" id="DVOD01000069">
    <property type="protein sequence ID" value="HIU93348.1"/>
    <property type="molecule type" value="Genomic_DNA"/>
</dbReference>
<evidence type="ECO:0000256" key="1">
    <source>
        <dbReference type="SAM" id="Coils"/>
    </source>
</evidence>
<sequence length="247" mass="27492">MAENKLPSGVGKKIVEALKKQAEIEIQPIPDSVEDAGSLIKEPQASPAENFEEQITDTVSLDDNFVDFSLDDNAPDELGDYMENSFDNDLDSANQSDFDEPFPSSITDNLNFEETDTPMFEEKEMFNPNPAVQPRINGVPPQKNYSMPANVAVLKRLIMQLPQGVTKQTGAQIIRQTMEALGISMNSVLKEAQQGQDSLTTSAKACMAQIQEYRSNIKTLEKQVQDYKKQAVALNDLISLFIMTDRH</sequence>
<organism evidence="2 3">
    <name type="scientific">Candidatus Limenecus avicola</name>
    <dbReference type="NCBI Taxonomy" id="2840847"/>
    <lineage>
        <taxon>Bacteria</taxon>
        <taxon>Bacillati</taxon>
        <taxon>Bacillota</taxon>
        <taxon>Clostridia</taxon>
        <taxon>Eubacteriales</taxon>
        <taxon>Clostridiaceae</taxon>
        <taxon>Clostridiaceae incertae sedis</taxon>
        <taxon>Candidatus Limenecus</taxon>
    </lineage>
</organism>
<accession>A0A9D1N2B9</accession>
<protein>
    <submittedName>
        <fullName evidence="2">Uncharacterized protein</fullName>
    </submittedName>
</protein>
<evidence type="ECO:0000313" key="2">
    <source>
        <dbReference type="EMBL" id="HIU93348.1"/>
    </source>
</evidence>
<feature type="coiled-coil region" evidence="1">
    <location>
        <begin position="203"/>
        <end position="237"/>
    </location>
</feature>
<name>A0A9D1N2B9_9CLOT</name>
<gene>
    <name evidence="2" type="ORF">IAD26_09490</name>
</gene>
<reference evidence="2" key="1">
    <citation type="submission" date="2020-10" db="EMBL/GenBank/DDBJ databases">
        <authorList>
            <person name="Gilroy R."/>
        </authorList>
    </citation>
    <scope>NUCLEOTIDE SEQUENCE</scope>
    <source>
        <strain evidence="2">CHK154-7741</strain>
    </source>
</reference>
<dbReference type="AlphaFoldDB" id="A0A9D1N2B9"/>
<proteinExistence type="predicted"/>
<keyword evidence="1" id="KW-0175">Coiled coil</keyword>
<dbReference type="Proteomes" id="UP000886748">
    <property type="component" value="Unassembled WGS sequence"/>
</dbReference>